<evidence type="ECO:0008006" key="4">
    <source>
        <dbReference type="Google" id="ProtNLM"/>
    </source>
</evidence>
<dbReference type="GO" id="GO:0006487">
    <property type="term" value="P:protein N-linked glycosylation"/>
    <property type="evidence" value="ECO:0000318"/>
    <property type="project" value="GO_Central"/>
</dbReference>
<feature type="chain" id="PRO_5003123309" description="O-fucosyltransferase family protein" evidence="1">
    <location>
        <begin position="25"/>
        <end position="336"/>
    </location>
</feature>
<evidence type="ECO:0000313" key="2">
    <source>
        <dbReference type="EMBL" id="EFJ07959.1"/>
    </source>
</evidence>
<protein>
    <recommendedName>
        <fullName evidence="4">O-fucosyltransferase family protein</fullName>
    </recommendedName>
</protein>
<dbReference type="PANTHER" id="PTHR13132">
    <property type="entry name" value="ALPHA- 1,6 -FUCOSYLTRANSFERASE"/>
    <property type="match status" value="1"/>
</dbReference>
<dbReference type="PANTHER" id="PTHR13132:SF29">
    <property type="entry name" value="ALPHA-(1,6)-FUCOSYLTRANSFERASE"/>
    <property type="match status" value="1"/>
</dbReference>
<reference evidence="2 3" key="1">
    <citation type="journal article" date="2011" name="Science">
        <title>The Selaginella genome identifies genetic changes associated with the evolution of vascular plants.</title>
        <authorList>
            <person name="Banks J.A."/>
            <person name="Nishiyama T."/>
            <person name="Hasebe M."/>
            <person name="Bowman J.L."/>
            <person name="Gribskov M."/>
            <person name="dePamphilis C."/>
            <person name="Albert V.A."/>
            <person name="Aono N."/>
            <person name="Aoyama T."/>
            <person name="Ambrose B.A."/>
            <person name="Ashton N.W."/>
            <person name="Axtell M.J."/>
            <person name="Barker E."/>
            <person name="Barker M.S."/>
            <person name="Bennetzen J.L."/>
            <person name="Bonawitz N.D."/>
            <person name="Chapple C."/>
            <person name="Cheng C."/>
            <person name="Correa L.G."/>
            <person name="Dacre M."/>
            <person name="DeBarry J."/>
            <person name="Dreyer I."/>
            <person name="Elias M."/>
            <person name="Engstrom E.M."/>
            <person name="Estelle M."/>
            <person name="Feng L."/>
            <person name="Finet C."/>
            <person name="Floyd S.K."/>
            <person name="Frommer W.B."/>
            <person name="Fujita T."/>
            <person name="Gramzow L."/>
            <person name="Gutensohn M."/>
            <person name="Harholt J."/>
            <person name="Hattori M."/>
            <person name="Heyl A."/>
            <person name="Hirai T."/>
            <person name="Hiwatashi Y."/>
            <person name="Ishikawa M."/>
            <person name="Iwata M."/>
            <person name="Karol K.G."/>
            <person name="Koehler B."/>
            <person name="Kolukisaoglu U."/>
            <person name="Kubo M."/>
            <person name="Kurata T."/>
            <person name="Lalonde S."/>
            <person name="Li K."/>
            <person name="Li Y."/>
            <person name="Litt A."/>
            <person name="Lyons E."/>
            <person name="Manning G."/>
            <person name="Maruyama T."/>
            <person name="Michael T.P."/>
            <person name="Mikami K."/>
            <person name="Miyazaki S."/>
            <person name="Morinaga S."/>
            <person name="Murata T."/>
            <person name="Mueller-Roeber B."/>
            <person name="Nelson D.R."/>
            <person name="Obara M."/>
            <person name="Oguri Y."/>
            <person name="Olmstead R.G."/>
            <person name="Onodera N."/>
            <person name="Petersen B.L."/>
            <person name="Pils B."/>
            <person name="Prigge M."/>
            <person name="Rensing S.A."/>
            <person name="Riano-Pachon D.M."/>
            <person name="Roberts A.W."/>
            <person name="Sato Y."/>
            <person name="Scheller H.V."/>
            <person name="Schulz B."/>
            <person name="Schulz C."/>
            <person name="Shakirov E.V."/>
            <person name="Shibagaki N."/>
            <person name="Shinohara N."/>
            <person name="Shippen D.E."/>
            <person name="Soerensen I."/>
            <person name="Sotooka R."/>
            <person name="Sugimoto N."/>
            <person name="Sugita M."/>
            <person name="Sumikawa N."/>
            <person name="Tanurdzic M."/>
            <person name="Theissen G."/>
            <person name="Ulvskov P."/>
            <person name="Wakazuki S."/>
            <person name="Weng J.K."/>
            <person name="Willats W.W."/>
            <person name="Wipf D."/>
            <person name="Wolf P.G."/>
            <person name="Yang L."/>
            <person name="Zimmer A.D."/>
            <person name="Zhu Q."/>
            <person name="Mitros T."/>
            <person name="Hellsten U."/>
            <person name="Loque D."/>
            <person name="Otillar R."/>
            <person name="Salamov A."/>
            <person name="Schmutz J."/>
            <person name="Shapiro H."/>
            <person name="Lindquist E."/>
            <person name="Lucas S."/>
            <person name="Rokhsar D."/>
            <person name="Grigoriev I.V."/>
        </authorList>
    </citation>
    <scope>NUCLEOTIDE SEQUENCE [LARGE SCALE GENOMIC DNA]</scope>
</reference>
<sequence>MFKRLALWILFVVLLILSWRPVFDLWSNELDRTINADLDSNIRAVMKFAGPHLQDCKHCSAMNSKFDHDSTSTREFPAWINGAEEDNLPFTRRVQRDIWLHQHPRNCSDAKFLAHWHETSSSVGVGSDMVSMAGMLGAAIIENRFLITHGAKHKGCAGSSHGRWSCYFVPEASEECITRALQLSMQEEARREGIVKDFSGDQWNLVPSLEKQSCRPWMPRPMVSIHVRQEDKGREMEIIPFHEYMKLANSLCRRFPDVKSVWLSTEMEDVMEESEQYKDWNFYYTSFVNLLIAGECDLFVGVLGSTWSYVLDGLRMTNGKVTSGVLTVNPINSLLI</sequence>
<dbReference type="InParanoid" id="D8T5T2"/>
<gene>
    <name evidence="2" type="ORF">SELMODRAFT_448238</name>
</gene>
<accession>D8T5T2</accession>
<name>D8T5T2_SELML</name>
<dbReference type="eggNOG" id="ENOG502QSTM">
    <property type="taxonomic scope" value="Eukaryota"/>
</dbReference>
<evidence type="ECO:0000313" key="3">
    <source>
        <dbReference type="Proteomes" id="UP000001514"/>
    </source>
</evidence>
<dbReference type="EMBL" id="GL377678">
    <property type="protein sequence ID" value="EFJ07959.1"/>
    <property type="molecule type" value="Genomic_DNA"/>
</dbReference>
<feature type="signal peptide" evidence="1">
    <location>
        <begin position="1"/>
        <end position="24"/>
    </location>
</feature>
<organism evidence="3">
    <name type="scientific">Selaginella moellendorffii</name>
    <name type="common">Spikemoss</name>
    <dbReference type="NCBI Taxonomy" id="88036"/>
    <lineage>
        <taxon>Eukaryota</taxon>
        <taxon>Viridiplantae</taxon>
        <taxon>Streptophyta</taxon>
        <taxon>Embryophyta</taxon>
        <taxon>Tracheophyta</taxon>
        <taxon>Lycopodiopsida</taxon>
        <taxon>Selaginellales</taxon>
        <taxon>Selaginellaceae</taxon>
        <taxon>Selaginella</taxon>
    </lineage>
</organism>
<proteinExistence type="predicted"/>
<evidence type="ECO:0000256" key="1">
    <source>
        <dbReference type="SAM" id="SignalP"/>
    </source>
</evidence>
<dbReference type="Gramene" id="EFJ07959">
    <property type="protein sequence ID" value="EFJ07959"/>
    <property type="gene ID" value="SELMODRAFT_448238"/>
</dbReference>
<keyword evidence="3" id="KW-1185">Reference proteome</keyword>
<dbReference type="AlphaFoldDB" id="D8T5T2"/>
<dbReference type="GO" id="GO:0046921">
    <property type="term" value="F:alpha-(1-&gt;6)-fucosyltransferase activity"/>
    <property type="evidence" value="ECO:0000318"/>
    <property type="project" value="GO_Central"/>
</dbReference>
<dbReference type="HOGENOM" id="CLU_035190_1_0_1"/>
<keyword evidence="1" id="KW-0732">Signal</keyword>
<dbReference type="Proteomes" id="UP000001514">
    <property type="component" value="Unassembled WGS sequence"/>
</dbReference>
<dbReference type="KEGG" id="smo:SELMODRAFT_448238"/>